<evidence type="ECO:0000256" key="12">
    <source>
        <dbReference type="ARBA" id="ARBA00023173"/>
    </source>
</evidence>
<evidence type="ECO:0000259" key="22">
    <source>
        <dbReference type="Pfam" id="PF02932"/>
    </source>
</evidence>
<dbReference type="PROSITE" id="PS00236">
    <property type="entry name" value="NEUROTR_ION_CHANNEL"/>
    <property type="match status" value="1"/>
</dbReference>
<keyword evidence="7" id="KW-0770">Synapse</keyword>
<evidence type="ECO:0000256" key="4">
    <source>
        <dbReference type="ARBA" id="ARBA00022692"/>
    </source>
</evidence>
<feature type="transmembrane region" description="Helical" evidence="20">
    <location>
        <begin position="304"/>
        <end position="327"/>
    </location>
</feature>
<keyword evidence="5" id="KW-0732">Signal</keyword>
<evidence type="ECO:0000313" key="23">
    <source>
        <dbReference type="Proteomes" id="UP000085678"/>
    </source>
</evidence>
<organism evidence="23 24">
    <name type="scientific">Lingula anatina</name>
    <name type="common">Brachiopod</name>
    <name type="synonym">Lingula unguis</name>
    <dbReference type="NCBI Taxonomy" id="7574"/>
    <lineage>
        <taxon>Eukaryota</taxon>
        <taxon>Metazoa</taxon>
        <taxon>Spiralia</taxon>
        <taxon>Lophotrochozoa</taxon>
        <taxon>Brachiopoda</taxon>
        <taxon>Linguliformea</taxon>
        <taxon>Lingulata</taxon>
        <taxon>Lingulida</taxon>
        <taxon>Linguloidea</taxon>
        <taxon>Lingulidae</taxon>
        <taxon>Lingula</taxon>
    </lineage>
</organism>
<protein>
    <recommendedName>
        <fullName evidence="19">Gamma-aminobutyric acid receptor subunit beta</fullName>
    </recommendedName>
</protein>
<keyword evidence="23" id="KW-1185">Reference proteome</keyword>
<evidence type="ECO:0000256" key="5">
    <source>
        <dbReference type="ARBA" id="ARBA00022729"/>
    </source>
</evidence>
<dbReference type="GeneID" id="106176342"/>
<dbReference type="GO" id="GO:0045211">
    <property type="term" value="C:postsynaptic membrane"/>
    <property type="evidence" value="ECO:0007669"/>
    <property type="project" value="UniProtKB-SubCell"/>
</dbReference>
<evidence type="ECO:0000256" key="10">
    <source>
        <dbReference type="ARBA" id="ARBA00023157"/>
    </source>
</evidence>
<proteinExistence type="inferred from homology"/>
<dbReference type="Pfam" id="PF02932">
    <property type="entry name" value="Neur_chan_memb"/>
    <property type="match status" value="1"/>
</dbReference>
<keyword evidence="11 24" id="KW-0675">Receptor</keyword>
<dbReference type="InParanoid" id="A0A1S3JVQ1"/>
<gene>
    <name evidence="24" type="primary">LOC106176342</name>
</gene>
<keyword evidence="10" id="KW-1015">Disulfide bond</keyword>
<feature type="transmembrane region" description="Helical" evidence="20">
    <location>
        <begin position="405"/>
        <end position="424"/>
    </location>
</feature>
<accession>A0A1S3JVQ1</accession>
<dbReference type="FunFam" id="2.70.170.10:FF:000021">
    <property type="entry name" value="Gamma-aminobutyric acid receptor isoform 3b"/>
    <property type="match status" value="1"/>
</dbReference>
<dbReference type="InterPro" id="IPR018000">
    <property type="entry name" value="Neurotransmitter_ion_chnl_CS"/>
</dbReference>
<evidence type="ECO:0000256" key="6">
    <source>
        <dbReference type="ARBA" id="ARBA00022989"/>
    </source>
</evidence>
<evidence type="ECO:0000256" key="19">
    <source>
        <dbReference type="ARBA" id="ARBA00071250"/>
    </source>
</evidence>
<dbReference type="STRING" id="7574.A0A1S3JVQ1"/>
<dbReference type="InterPro" id="IPR036719">
    <property type="entry name" value="Neuro-gated_channel_TM_sf"/>
</dbReference>
<evidence type="ECO:0000256" key="3">
    <source>
        <dbReference type="ARBA" id="ARBA00022475"/>
    </source>
</evidence>
<evidence type="ECO:0000256" key="15">
    <source>
        <dbReference type="ARBA" id="ARBA00023257"/>
    </source>
</evidence>
<evidence type="ECO:0000256" key="7">
    <source>
        <dbReference type="ARBA" id="ARBA00023018"/>
    </source>
</evidence>
<dbReference type="InterPro" id="IPR006029">
    <property type="entry name" value="Neurotrans-gated_channel_TM"/>
</dbReference>
<dbReference type="InterPro" id="IPR006028">
    <property type="entry name" value="GABAA/Glycine_rcpt"/>
</dbReference>
<comment type="similarity">
    <text evidence="1">Belongs to the ligand-gated ion channel (TC 1.A.9) family. Gamma-aminobutyric acid receptor (TC 1.A.9.5) subfamily.</text>
</comment>
<evidence type="ECO:0000256" key="13">
    <source>
        <dbReference type="ARBA" id="ARBA00023180"/>
    </source>
</evidence>
<dbReference type="AlphaFoldDB" id="A0A1S3JVQ1"/>
<evidence type="ECO:0000256" key="18">
    <source>
        <dbReference type="ARBA" id="ARBA00034104"/>
    </source>
</evidence>
<dbReference type="PRINTS" id="PR00252">
    <property type="entry name" value="NRIONCHANNEL"/>
</dbReference>
<dbReference type="SUPFAM" id="SSF90112">
    <property type="entry name" value="Neurotransmitter-gated ion-channel transmembrane pore"/>
    <property type="match status" value="1"/>
</dbReference>
<keyword evidence="15" id="KW-0628">Postsynaptic cell membrane</keyword>
<feature type="domain" description="Neurotransmitter-gated ion-channel transmembrane" evidence="22">
    <location>
        <begin position="246"/>
        <end position="360"/>
    </location>
</feature>
<comment type="caution">
    <text evidence="20">Lacks conserved residue(s) required for the propagation of feature annotation.</text>
</comment>
<evidence type="ECO:0000256" key="1">
    <source>
        <dbReference type="ARBA" id="ARBA00010180"/>
    </source>
</evidence>
<dbReference type="RefSeq" id="XP_013414136.1">
    <property type="nucleotide sequence ID" value="XM_013558682.1"/>
</dbReference>
<keyword evidence="12" id="KW-0869">Chloride channel</keyword>
<evidence type="ECO:0000256" key="17">
    <source>
        <dbReference type="ARBA" id="ARBA00023303"/>
    </source>
</evidence>
<evidence type="ECO:0000256" key="2">
    <source>
        <dbReference type="ARBA" id="ARBA00022448"/>
    </source>
</evidence>
<evidence type="ECO:0000256" key="9">
    <source>
        <dbReference type="ARBA" id="ARBA00023136"/>
    </source>
</evidence>
<evidence type="ECO:0000313" key="24">
    <source>
        <dbReference type="RefSeq" id="XP_013414136.1"/>
    </source>
</evidence>
<keyword evidence="8 20" id="KW-0406">Ion transport</keyword>
<keyword evidence="13" id="KW-0325">Glycoprotein</keyword>
<dbReference type="GO" id="GO:0034707">
    <property type="term" value="C:chloride channel complex"/>
    <property type="evidence" value="ECO:0007669"/>
    <property type="project" value="UniProtKB-KW"/>
</dbReference>
<dbReference type="OrthoDB" id="407674at2759"/>
<evidence type="ECO:0000256" key="20">
    <source>
        <dbReference type="RuleBase" id="RU000687"/>
    </source>
</evidence>
<dbReference type="InterPro" id="IPR006202">
    <property type="entry name" value="Neur_chan_lig-bd"/>
</dbReference>
<evidence type="ECO:0000259" key="21">
    <source>
        <dbReference type="Pfam" id="PF02931"/>
    </source>
</evidence>
<dbReference type="PRINTS" id="PR00253">
    <property type="entry name" value="GABAARECEPTR"/>
</dbReference>
<keyword evidence="14" id="KW-0868">Chloride</keyword>
<feature type="domain" description="Neurotransmitter-gated ion-channel ligand-binding" evidence="21">
    <location>
        <begin position="35"/>
        <end position="212"/>
    </location>
</feature>
<dbReference type="SUPFAM" id="SSF63712">
    <property type="entry name" value="Nicotinic receptor ligand binding domain-like"/>
    <property type="match status" value="1"/>
</dbReference>
<dbReference type="Pfam" id="PF02931">
    <property type="entry name" value="Neur_chan_LBD"/>
    <property type="match status" value="1"/>
</dbReference>
<keyword evidence="4 20" id="KW-0812">Transmembrane</keyword>
<keyword evidence="6 20" id="KW-1133">Transmembrane helix</keyword>
<dbReference type="Gene3D" id="1.20.58.390">
    <property type="entry name" value="Neurotransmitter-gated ion-channel transmembrane domain"/>
    <property type="match status" value="1"/>
</dbReference>
<dbReference type="PANTHER" id="PTHR18945">
    <property type="entry name" value="NEUROTRANSMITTER GATED ION CHANNEL"/>
    <property type="match status" value="1"/>
</dbReference>
<keyword evidence="17 20" id="KW-0407">Ion channel</keyword>
<dbReference type="KEGG" id="lak:106176342"/>
<keyword evidence="16" id="KW-1071">Ligand-gated ion channel</keyword>
<reference evidence="24" key="1">
    <citation type="submission" date="2025-08" db="UniProtKB">
        <authorList>
            <consortium name="RefSeq"/>
        </authorList>
    </citation>
    <scope>IDENTIFICATION</scope>
    <source>
        <tissue evidence="24">Gonads</tissue>
    </source>
</reference>
<dbReference type="InterPro" id="IPR006201">
    <property type="entry name" value="Neur_channel"/>
</dbReference>
<comment type="subcellular location">
    <subcellularLocation>
        <location evidence="18">Postsynaptic cell membrane</location>
        <topology evidence="18">Multi-pass membrane protein</topology>
    </subcellularLocation>
</comment>
<dbReference type="Proteomes" id="UP000085678">
    <property type="component" value="Unplaced"/>
</dbReference>
<dbReference type="InterPro" id="IPR036734">
    <property type="entry name" value="Neur_chan_lig-bd_sf"/>
</dbReference>
<dbReference type="GO" id="GO:0005254">
    <property type="term" value="F:chloride channel activity"/>
    <property type="evidence" value="ECO:0007669"/>
    <property type="project" value="UniProtKB-KW"/>
</dbReference>
<dbReference type="GO" id="GO:0004888">
    <property type="term" value="F:transmembrane signaling receptor activity"/>
    <property type="evidence" value="ECO:0007669"/>
    <property type="project" value="InterPro"/>
</dbReference>
<feature type="transmembrane region" description="Helical" evidence="20">
    <location>
        <begin position="239"/>
        <end position="263"/>
    </location>
</feature>
<keyword evidence="9 20" id="KW-0472">Membrane</keyword>
<dbReference type="NCBIfam" id="TIGR00860">
    <property type="entry name" value="LIC"/>
    <property type="match status" value="1"/>
</dbReference>
<sequence>MRRDSPARRLQSKVFCHRQTNAVGIGTEYEERIAFLDHLLQLQYDKRIRPHFRQGKPTVVKVDVLFSAITDVDDASMDFTVNFFLRQRWDEPRLAFNSTSTSMMTLSEVLKQYIWVPDLYFANEKTSFFHIITTPNVMIRISPQGQILYSQRLSATLNCEFHLLRFPMDDQTCRIQMESYAHSTDDLIFEWLNIEFNSNIDETLPEFEVTNITSGDCTAVYSTGAFTCLYLDIHLSRDLGFYLLSVYLPSTVTVVLAFVNFLIDATAVPARTTVGIVTILSLTTQSVTVQDRLPKVSYIKAIDVWLAACLVFVVGSMLEYAVVNVLLQKDAREKKIALEPRQTLQEKQNANWQTLVNKMNIESRPESSSSTTSLKDWNTCTNWLSAVRCGKHKSKLYVAEKIDYYSRYVFTGGFLIFNLIYWVVYFELF</sequence>
<evidence type="ECO:0000256" key="11">
    <source>
        <dbReference type="ARBA" id="ARBA00023170"/>
    </source>
</evidence>
<dbReference type="Gene3D" id="2.70.170.10">
    <property type="entry name" value="Neurotransmitter-gated ion-channel ligand-binding domain"/>
    <property type="match status" value="1"/>
</dbReference>
<dbReference type="InterPro" id="IPR038050">
    <property type="entry name" value="Neuro_actylchol_rec"/>
</dbReference>
<evidence type="ECO:0000256" key="16">
    <source>
        <dbReference type="ARBA" id="ARBA00023286"/>
    </source>
</evidence>
<name>A0A1S3JVQ1_LINAN</name>
<evidence type="ECO:0000256" key="14">
    <source>
        <dbReference type="ARBA" id="ARBA00023214"/>
    </source>
</evidence>
<keyword evidence="3" id="KW-1003">Cell membrane</keyword>
<evidence type="ECO:0000256" key="8">
    <source>
        <dbReference type="ARBA" id="ARBA00023065"/>
    </source>
</evidence>
<dbReference type="CDD" id="cd19049">
    <property type="entry name" value="LGIC_TM_anion"/>
    <property type="match status" value="1"/>
</dbReference>
<keyword evidence="2 20" id="KW-0813">Transport</keyword>
<dbReference type="GO" id="GO:0005230">
    <property type="term" value="F:extracellular ligand-gated monoatomic ion channel activity"/>
    <property type="evidence" value="ECO:0007669"/>
    <property type="project" value="InterPro"/>
</dbReference>